<evidence type="ECO:0000313" key="1">
    <source>
        <dbReference type="EMBL" id="SOE54236.1"/>
    </source>
</evidence>
<reference evidence="1 2" key="1">
    <citation type="submission" date="2017-09" db="EMBL/GenBank/DDBJ databases">
        <authorList>
            <person name="Varghese N."/>
            <person name="Submissions S."/>
        </authorList>
    </citation>
    <scope>NUCLEOTIDE SEQUENCE [LARGE SCALE GENOMIC DNA]</scope>
    <source>
        <strain evidence="1 2">OK806</strain>
    </source>
</reference>
<proteinExistence type="predicted"/>
<sequence>MRSIIEARLADGDCDTDNDGDGVLAVVSAVTEVLPTWV</sequence>
<evidence type="ECO:0000313" key="2">
    <source>
        <dbReference type="Proteomes" id="UP000219522"/>
    </source>
</evidence>
<accession>A0A7Z7I229</accession>
<keyword evidence="2" id="KW-1185">Reference proteome</keyword>
<dbReference type="EMBL" id="OCSU01000001">
    <property type="protein sequence ID" value="SOE54236.1"/>
    <property type="molecule type" value="Genomic_DNA"/>
</dbReference>
<dbReference type="Proteomes" id="UP000219522">
    <property type="component" value="Unassembled WGS sequence"/>
</dbReference>
<name>A0A7Z7I229_9BURK</name>
<gene>
    <name evidence="1" type="ORF">SAMN05446927_0787</name>
</gene>
<organism evidence="1 2">
    <name type="scientific">Caballeronia arationis</name>
    <dbReference type="NCBI Taxonomy" id="1777142"/>
    <lineage>
        <taxon>Bacteria</taxon>
        <taxon>Pseudomonadati</taxon>
        <taxon>Pseudomonadota</taxon>
        <taxon>Betaproteobacteria</taxon>
        <taxon>Burkholderiales</taxon>
        <taxon>Burkholderiaceae</taxon>
        <taxon>Caballeronia</taxon>
    </lineage>
</organism>
<dbReference type="AlphaFoldDB" id="A0A7Z7I229"/>
<protein>
    <submittedName>
        <fullName evidence="1">Uncharacterized protein</fullName>
    </submittedName>
</protein>
<comment type="caution">
    <text evidence="1">The sequence shown here is derived from an EMBL/GenBank/DDBJ whole genome shotgun (WGS) entry which is preliminary data.</text>
</comment>